<keyword evidence="10" id="KW-1185">Reference proteome</keyword>
<dbReference type="GO" id="GO:0005829">
    <property type="term" value="C:cytosol"/>
    <property type="evidence" value="ECO:0007669"/>
    <property type="project" value="TreeGrafter"/>
</dbReference>
<evidence type="ECO:0000313" key="9">
    <source>
        <dbReference type="EMBL" id="MDA3732487.1"/>
    </source>
</evidence>
<dbReference type="SUPFAM" id="SSF143856">
    <property type="entry name" value="DeoB insert domain-like"/>
    <property type="match status" value="1"/>
</dbReference>
<keyword evidence="2 6" id="KW-0963">Cytoplasm</keyword>
<dbReference type="HAMAP" id="MF_00740">
    <property type="entry name" value="Phosphopentomut"/>
    <property type="match status" value="1"/>
</dbReference>
<reference evidence="9" key="1">
    <citation type="journal article" date="2023" name="Int. J. Syst. Evol. Microbiol.">
        <title>&lt;i&gt;Holtiella tumoricola&lt;/i&gt; gen. nov. sp. nov., isolated from a human clinical sample.</title>
        <authorList>
            <person name="Allen-Vercoe E."/>
            <person name="Daigneault M.C."/>
            <person name="Vancuren S.J."/>
            <person name="Cochrane K."/>
            <person name="O'Neal L.L."/>
            <person name="Sankaranarayanan K."/>
            <person name="Lawson P.A."/>
        </authorList>
    </citation>
    <scope>NUCLEOTIDE SEQUENCE</scope>
    <source>
        <strain evidence="9">CC70A</strain>
    </source>
</reference>
<feature type="binding site" evidence="6">
    <location>
        <position position="330"/>
    </location>
    <ligand>
        <name>Mn(2+)</name>
        <dbReference type="ChEBI" id="CHEBI:29035"/>
        <label>1</label>
    </ligand>
</feature>
<accession>A0AA42DNF0</accession>
<name>A0AA42DNF0_9FIRM</name>
<dbReference type="InterPro" id="IPR017850">
    <property type="entry name" value="Alkaline_phosphatase_core_sf"/>
</dbReference>
<protein>
    <recommendedName>
        <fullName evidence="6 7">Phosphopentomutase</fullName>
        <ecNumber evidence="6 7">5.4.2.7</ecNumber>
    </recommendedName>
    <alternativeName>
        <fullName evidence="6">Phosphodeoxyribomutase</fullName>
    </alternativeName>
</protein>
<dbReference type="InterPro" id="IPR024052">
    <property type="entry name" value="Phosphopentomutase_DeoB_cap_sf"/>
</dbReference>
<comment type="catalytic activity">
    <reaction evidence="6">
        <text>alpha-D-ribose 1-phosphate = D-ribose 5-phosphate</text>
        <dbReference type="Rhea" id="RHEA:18793"/>
        <dbReference type="ChEBI" id="CHEBI:57720"/>
        <dbReference type="ChEBI" id="CHEBI:78346"/>
        <dbReference type="EC" id="5.4.2.7"/>
    </reaction>
</comment>
<comment type="similarity">
    <text evidence="1 6">Belongs to the phosphopentomutase family.</text>
</comment>
<dbReference type="PANTHER" id="PTHR21110">
    <property type="entry name" value="PHOSPHOPENTOMUTASE"/>
    <property type="match status" value="1"/>
</dbReference>
<dbReference type="EC" id="5.4.2.7" evidence="6 7"/>
<dbReference type="InterPro" id="IPR006124">
    <property type="entry name" value="Metalloenzyme"/>
</dbReference>
<feature type="binding site" evidence="6">
    <location>
        <position position="331"/>
    </location>
    <ligand>
        <name>Mn(2+)</name>
        <dbReference type="ChEBI" id="CHEBI:29035"/>
        <label>1</label>
    </ligand>
</feature>
<evidence type="ECO:0000256" key="7">
    <source>
        <dbReference type="NCBIfam" id="TIGR01696"/>
    </source>
</evidence>
<comment type="function">
    <text evidence="6">Isomerase that catalyzes the conversion of deoxy-ribose 1-phosphate (dRib-1-P) and ribose 1-phosphate (Rib-1-P) to deoxy-ribose 5-phosphate (dRib-5-P) and ribose 5-phosphate (Rib-5-P), respectively.</text>
</comment>
<dbReference type="PANTHER" id="PTHR21110:SF0">
    <property type="entry name" value="PHOSPHOPENTOMUTASE"/>
    <property type="match status" value="1"/>
</dbReference>
<dbReference type="InterPro" id="IPR010045">
    <property type="entry name" value="DeoB"/>
</dbReference>
<feature type="binding site" evidence="6">
    <location>
        <position position="289"/>
    </location>
    <ligand>
        <name>Mn(2+)</name>
        <dbReference type="ChEBI" id="CHEBI:29035"/>
        <label>2</label>
    </ligand>
</feature>
<keyword evidence="4 6" id="KW-0464">Manganese</keyword>
<dbReference type="Pfam" id="PF01676">
    <property type="entry name" value="Metalloenzyme"/>
    <property type="match status" value="1"/>
</dbReference>
<feature type="binding site" evidence="6">
    <location>
        <position position="294"/>
    </location>
    <ligand>
        <name>Mn(2+)</name>
        <dbReference type="ChEBI" id="CHEBI:29035"/>
        <label>2</label>
    </ligand>
</feature>
<evidence type="ECO:0000256" key="1">
    <source>
        <dbReference type="ARBA" id="ARBA00010373"/>
    </source>
</evidence>
<dbReference type="GO" id="GO:0008973">
    <property type="term" value="F:phosphopentomutase activity"/>
    <property type="evidence" value="ECO:0007669"/>
    <property type="project" value="UniProtKB-UniRule"/>
</dbReference>
<feature type="binding site" evidence="6">
    <location>
        <position position="17"/>
    </location>
    <ligand>
        <name>Mn(2+)</name>
        <dbReference type="ChEBI" id="CHEBI:29035"/>
        <label>1</label>
    </ligand>
</feature>
<dbReference type="Gene3D" id="3.40.720.10">
    <property type="entry name" value="Alkaline Phosphatase, subunit A"/>
    <property type="match status" value="1"/>
</dbReference>
<comment type="caution">
    <text evidence="9">The sequence shown here is derived from an EMBL/GenBank/DDBJ whole genome shotgun (WGS) entry which is preliminary data.</text>
</comment>
<organism evidence="9 10">
    <name type="scientific">Holtiella tumoricola</name>
    <dbReference type="NCBI Taxonomy" id="3018743"/>
    <lineage>
        <taxon>Bacteria</taxon>
        <taxon>Bacillati</taxon>
        <taxon>Bacillota</taxon>
        <taxon>Clostridia</taxon>
        <taxon>Lachnospirales</taxon>
        <taxon>Cellulosilyticaceae</taxon>
        <taxon>Holtiella</taxon>
    </lineage>
</organism>
<dbReference type="NCBIfam" id="NF003766">
    <property type="entry name" value="PRK05362.1"/>
    <property type="match status" value="1"/>
</dbReference>
<dbReference type="GO" id="GO:0006018">
    <property type="term" value="P:2-deoxyribose 1-phosphate catabolic process"/>
    <property type="evidence" value="ECO:0007669"/>
    <property type="project" value="UniProtKB-UniRule"/>
</dbReference>
<evidence type="ECO:0000256" key="6">
    <source>
        <dbReference type="HAMAP-Rule" id="MF_00740"/>
    </source>
</evidence>
<dbReference type="GO" id="GO:0000287">
    <property type="term" value="F:magnesium ion binding"/>
    <property type="evidence" value="ECO:0007669"/>
    <property type="project" value="UniProtKB-UniRule"/>
</dbReference>
<dbReference type="GO" id="GO:0009117">
    <property type="term" value="P:nucleotide metabolic process"/>
    <property type="evidence" value="ECO:0007669"/>
    <property type="project" value="UniProtKB-UniRule"/>
</dbReference>
<evidence type="ECO:0000313" key="10">
    <source>
        <dbReference type="Proteomes" id="UP001169242"/>
    </source>
</evidence>
<evidence type="ECO:0000256" key="4">
    <source>
        <dbReference type="ARBA" id="ARBA00023211"/>
    </source>
</evidence>
<dbReference type="GO" id="GO:0030145">
    <property type="term" value="F:manganese ion binding"/>
    <property type="evidence" value="ECO:0007669"/>
    <property type="project" value="UniProtKB-UniRule"/>
</dbReference>
<dbReference type="PIRSF" id="PIRSF001491">
    <property type="entry name" value="Ppentomutase"/>
    <property type="match status" value="1"/>
</dbReference>
<comment type="catalytic activity">
    <reaction evidence="6">
        <text>2-deoxy-alpha-D-ribose 1-phosphate = 2-deoxy-D-ribose 5-phosphate</text>
        <dbReference type="Rhea" id="RHEA:27658"/>
        <dbReference type="ChEBI" id="CHEBI:57259"/>
        <dbReference type="ChEBI" id="CHEBI:62877"/>
        <dbReference type="EC" id="5.4.2.7"/>
    </reaction>
</comment>
<keyword evidence="3 6" id="KW-0479">Metal-binding</keyword>
<gene>
    <name evidence="6" type="primary">deoB</name>
    <name evidence="9" type="ORF">PBV87_13420</name>
</gene>
<feature type="binding site" evidence="6">
    <location>
        <position position="342"/>
    </location>
    <ligand>
        <name>Mn(2+)</name>
        <dbReference type="ChEBI" id="CHEBI:29035"/>
        <label>2</label>
    </ligand>
</feature>
<comment type="pathway">
    <text evidence="6">Carbohydrate degradation; 2-deoxy-D-ribose 1-phosphate degradation; D-glyceraldehyde 3-phosphate and acetaldehyde from 2-deoxy-alpha-D-ribose 1-phosphate: step 1/2.</text>
</comment>
<dbReference type="EMBL" id="JAQIFT010000048">
    <property type="protein sequence ID" value="MDA3732487.1"/>
    <property type="molecule type" value="Genomic_DNA"/>
</dbReference>
<comment type="cofactor">
    <cofactor evidence="6">
        <name>Mn(2+)</name>
        <dbReference type="ChEBI" id="CHEBI:29035"/>
    </cofactor>
    <text evidence="6">Binds 2 manganese ions.</text>
</comment>
<keyword evidence="5 6" id="KW-0413">Isomerase</keyword>
<dbReference type="GO" id="GO:0043094">
    <property type="term" value="P:metabolic compound salvage"/>
    <property type="evidence" value="ECO:0007669"/>
    <property type="project" value="UniProtKB-UniRule"/>
</dbReference>
<evidence type="ECO:0000259" key="8">
    <source>
        <dbReference type="Pfam" id="PF01676"/>
    </source>
</evidence>
<proteinExistence type="inferred from homology"/>
<dbReference type="SUPFAM" id="SSF53649">
    <property type="entry name" value="Alkaline phosphatase-like"/>
    <property type="match status" value="1"/>
</dbReference>
<feature type="domain" description="Metalloenzyme" evidence="8">
    <location>
        <begin position="10"/>
        <end position="382"/>
    </location>
</feature>
<dbReference type="FunFam" id="3.30.70.1250:FF:000001">
    <property type="entry name" value="Phosphopentomutase"/>
    <property type="match status" value="1"/>
</dbReference>
<dbReference type="CDD" id="cd16009">
    <property type="entry name" value="PPM"/>
    <property type="match status" value="1"/>
</dbReference>
<comment type="subcellular location">
    <subcellularLocation>
        <location evidence="6">Cytoplasm</location>
    </subcellularLocation>
</comment>
<evidence type="ECO:0000256" key="5">
    <source>
        <dbReference type="ARBA" id="ARBA00023235"/>
    </source>
</evidence>
<dbReference type="AlphaFoldDB" id="A0AA42DNF0"/>
<evidence type="ECO:0000256" key="3">
    <source>
        <dbReference type="ARBA" id="ARBA00022723"/>
    </source>
</evidence>
<dbReference type="Proteomes" id="UP001169242">
    <property type="component" value="Unassembled WGS sequence"/>
</dbReference>
<evidence type="ECO:0000256" key="2">
    <source>
        <dbReference type="ARBA" id="ARBA00022490"/>
    </source>
</evidence>
<dbReference type="Gene3D" id="3.30.70.1250">
    <property type="entry name" value="Phosphopentomutase"/>
    <property type="match status" value="1"/>
</dbReference>
<sequence>MDKDVIDVNRVIWIVLDSVGMGAMPDAHLYGDVDTNTLGHVYNMNKGLSLPNLTKLGLGNIEGMQELDKADQPIGTYARLGELSKGKDTTTGHWEMVGIHTEVPFPTYPNGFPKEIMDAFEAAIGTKTLGNCTASGTAILDELGEEHMKTGYPIVYTSADSVFQIAAHEEIIPLEKLYEMCEIARNLLKGEHEVSRVIARPFLGTPGNFTRTPNRHDYAVTPPADNLLVYAKEKGLDVIAVGKIEDIFAGQGVTYATHTKSNEDGIKQTIDLIKKDSHGLIFTNLVDFDMKWGHRNDWENYGKGLEEFDRYLPEIMAAMKEDDLLIITADHGCDPTTPGTDHTREYVPLLAYSKQLKEGRDLGTRNSFADIGQTVCEIFGLQPLKIGESFYSQLSK</sequence>
<dbReference type="NCBIfam" id="TIGR01696">
    <property type="entry name" value="deoB"/>
    <property type="match status" value="1"/>
</dbReference>